<evidence type="ECO:0000256" key="4">
    <source>
        <dbReference type="ARBA" id="ARBA00022475"/>
    </source>
</evidence>
<dbReference type="PROSITE" id="PS50109">
    <property type="entry name" value="HIS_KIN"/>
    <property type="match status" value="1"/>
</dbReference>
<protein>
    <recommendedName>
        <fullName evidence="3">histidine kinase</fullName>
        <ecNumber evidence="3">2.7.13.3</ecNumber>
    </recommendedName>
</protein>
<dbReference type="SUPFAM" id="SSF47384">
    <property type="entry name" value="Homodimeric domain of signal transducing histidine kinase"/>
    <property type="match status" value="1"/>
</dbReference>
<dbReference type="SUPFAM" id="SSF55874">
    <property type="entry name" value="ATPase domain of HSP90 chaperone/DNA topoisomerase II/histidine kinase"/>
    <property type="match status" value="1"/>
</dbReference>
<evidence type="ECO:0000256" key="13">
    <source>
        <dbReference type="ARBA" id="ARBA00023012"/>
    </source>
</evidence>
<evidence type="ECO:0000256" key="12">
    <source>
        <dbReference type="ARBA" id="ARBA00022989"/>
    </source>
</evidence>
<evidence type="ECO:0000256" key="10">
    <source>
        <dbReference type="ARBA" id="ARBA00022777"/>
    </source>
</evidence>
<dbReference type="PANTHER" id="PTHR44936">
    <property type="entry name" value="SENSOR PROTEIN CREC"/>
    <property type="match status" value="1"/>
</dbReference>
<dbReference type="EMBL" id="APKE01000010">
    <property type="protein sequence ID" value="KAF0676818.1"/>
    <property type="molecule type" value="Genomic_DNA"/>
</dbReference>
<dbReference type="InterPro" id="IPR003660">
    <property type="entry name" value="HAMP_dom"/>
</dbReference>
<feature type="transmembrane region" description="Helical" evidence="15">
    <location>
        <begin position="152"/>
        <end position="172"/>
    </location>
</feature>
<dbReference type="Gene3D" id="3.30.565.10">
    <property type="entry name" value="Histidine kinase-like ATPase, C-terminal domain"/>
    <property type="match status" value="1"/>
</dbReference>
<dbReference type="RefSeq" id="WP_159964042.1">
    <property type="nucleotide sequence ID" value="NZ_APKE01000010.1"/>
</dbReference>
<dbReference type="GO" id="GO:0000155">
    <property type="term" value="F:phosphorelay sensor kinase activity"/>
    <property type="evidence" value="ECO:0007669"/>
    <property type="project" value="InterPro"/>
</dbReference>
<dbReference type="SMART" id="SM00388">
    <property type="entry name" value="HisKA"/>
    <property type="match status" value="1"/>
</dbReference>
<keyword evidence="19" id="KW-1185">Reference proteome</keyword>
<dbReference type="OrthoDB" id="9804645at2"/>
<name>A0A921NW88_9RHOB</name>
<evidence type="ECO:0000256" key="6">
    <source>
        <dbReference type="ARBA" id="ARBA00022553"/>
    </source>
</evidence>
<dbReference type="AlphaFoldDB" id="A0A921NW88"/>
<keyword evidence="8 15" id="KW-0812">Transmembrane</keyword>
<organism evidence="18 19">
    <name type="scientific">Profundibacterium mesophilum KAUST100406-0324</name>
    <dbReference type="NCBI Taxonomy" id="1037889"/>
    <lineage>
        <taxon>Bacteria</taxon>
        <taxon>Pseudomonadati</taxon>
        <taxon>Pseudomonadota</taxon>
        <taxon>Alphaproteobacteria</taxon>
        <taxon>Rhodobacterales</taxon>
        <taxon>Roseobacteraceae</taxon>
        <taxon>Profundibacterium</taxon>
    </lineage>
</organism>
<evidence type="ECO:0000256" key="8">
    <source>
        <dbReference type="ARBA" id="ARBA00022692"/>
    </source>
</evidence>
<evidence type="ECO:0000256" key="9">
    <source>
        <dbReference type="ARBA" id="ARBA00022741"/>
    </source>
</evidence>
<evidence type="ECO:0000259" key="16">
    <source>
        <dbReference type="PROSITE" id="PS50109"/>
    </source>
</evidence>
<accession>A0A921NW88</accession>
<evidence type="ECO:0000256" key="11">
    <source>
        <dbReference type="ARBA" id="ARBA00022840"/>
    </source>
</evidence>
<reference evidence="18" key="1">
    <citation type="submission" date="2013-03" db="EMBL/GenBank/DDBJ databases">
        <title>Genome Sequence of the Profundibacterium mesophilum strain KAUST100406-0324T from Red Sea, a novel genus in the family Rhodobacteraceae.</title>
        <authorList>
            <person name="Essack M."/>
            <person name="Alam I."/>
            <person name="Lafi F."/>
            <person name="Alawi W."/>
            <person name="Kamanu F."/>
            <person name="Al-Suwailem A."/>
            <person name="Lee O.O."/>
            <person name="Xu Y."/>
            <person name="Bajic V."/>
            <person name="Qian P.-Y."/>
            <person name="Archer J."/>
        </authorList>
    </citation>
    <scope>NUCLEOTIDE SEQUENCE</scope>
    <source>
        <strain evidence="18">KAUST100406-0324</strain>
    </source>
</reference>
<dbReference type="Pfam" id="PF02518">
    <property type="entry name" value="HATPase_c"/>
    <property type="match status" value="1"/>
</dbReference>
<evidence type="ECO:0000256" key="7">
    <source>
        <dbReference type="ARBA" id="ARBA00022679"/>
    </source>
</evidence>
<proteinExistence type="predicted"/>
<keyword evidence="7 18" id="KW-0808">Transferase</keyword>
<keyword evidence="11" id="KW-0067">ATP-binding</keyword>
<dbReference type="InterPro" id="IPR036097">
    <property type="entry name" value="HisK_dim/P_sf"/>
</dbReference>
<evidence type="ECO:0000256" key="1">
    <source>
        <dbReference type="ARBA" id="ARBA00000085"/>
    </source>
</evidence>
<keyword evidence="12 15" id="KW-1133">Transmembrane helix</keyword>
<dbReference type="InterPro" id="IPR050980">
    <property type="entry name" value="2C_sensor_his_kinase"/>
</dbReference>
<gene>
    <name evidence="18" type="ORF">PMES_00614</name>
</gene>
<keyword evidence="4" id="KW-1003">Cell membrane</keyword>
<dbReference type="Gene3D" id="1.10.8.500">
    <property type="entry name" value="HAMP domain in histidine kinase"/>
    <property type="match status" value="1"/>
</dbReference>
<dbReference type="PANTHER" id="PTHR44936:SF5">
    <property type="entry name" value="SENSOR HISTIDINE KINASE ENVZ"/>
    <property type="match status" value="1"/>
</dbReference>
<comment type="subcellular location">
    <subcellularLocation>
        <location evidence="2">Cell inner membrane</location>
        <topology evidence="2">Multi-pass membrane protein</topology>
    </subcellularLocation>
</comment>
<feature type="domain" description="Histidine kinase" evidence="16">
    <location>
        <begin position="233"/>
        <end position="378"/>
    </location>
</feature>
<keyword evidence="6" id="KW-0597">Phosphoprotein</keyword>
<evidence type="ECO:0000259" key="17">
    <source>
        <dbReference type="PROSITE" id="PS50885"/>
    </source>
</evidence>
<dbReference type="CDD" id="cd00082">
    <property type="entry name" value="HisKA"/>
    <property type="match status" value="1"/>
</dbReference>
<dbReference type="InterPro" id="IPR036890">
    <property type="entry name" value="HATPase_C_sf"/>
</dbReference>
<keyword evidence="14 15" id="KW-0472">Membrane</keyword>
<dbReference type="InterPro" id="IPR003661">
    <property type="entry name" value="HisK_dim/P_dom"/>
</dbReference>
<dbReference type="GO" id="GO:0005524">
    <property type="term" value="F:ATP binding"/>
    <property type="evidence" value="ECO:0007669"/>
    <property type="project" value="UniProtKB-KW"/>
</dbReference>
<comment type="catalytic activity">
    <reaction evidence="1">
        <text>ATP + protein L-histidine = ADP + protein N-phospho-L-histidine.</text>
        <dbReference type="EC" id="2.7.13.3"/>
    </reaction>
</comment>
<dbReference type="CDD" id="cd00075">
    <property type="entry name" value="HATPase"/>
    <property type="match status" value="1"/>
</dbReference>
<evidence type="ECO:0000256" key="5">
    <source>
        <dbReference type="ARBA" id="ARBA00022519"/>
    </source>
</evidence>
<keyword evidence="5" id="KW-0997">Cell inner membrane</keyword>
<dbReference type="PROSITE" id="PS50885">
    <property type="entry name" value="HAMP"/>
    <property type="match status" value="1"/>
</dbReference>
<dbReference type="Proteomes" id="UP000698242">
    <property type="component" value="Unassembled WGS sequence"/>
</dbReference>
<evidence type="ECO:0000256" key="15">
    <source>
        <dbReference type="SAM" id="Phobius"/>
    </source>
</evidence>
<keyword evidence="10 18" id="KW-0418">Kinase</keyword>
<evidence type="ECO:0000313" key="18">
    <source>
        <dbReference type="EMBL" id="KAF0676818.1"/>
    </source>
</evidence>
<dbReference type="InterPro" id="IPR005467">
    <property type="entry name" value="His_kinase_dom"/>
</dbReference>
<evidence type="ECO:0000256" key="2">
    <source>
        <dbReference type="ARBA" id="ARBA00004429"/>
    </source>
</evidence>
<comment type="caution">
    <text evidence="18">The sequence shown here is derived from an EMBL/GenBank/DDBJ whole genome shotgun (WGS) entry which is preliminary data.</text>
</comment>
<dbReference type="SMART" id="SM00304">
    <property type="entry name" value="HAMP"/>
    <property type="match status" value="1"/>
</dbReference>
<keyword evidence="9" id="KW-0547">Nucleotide-binding</keyword>
<dbReference type="EC" id="2.7.13.3" evidence="3"/>
<keyword evidence="13" id="KW-0902">Two-component regulatory system</keyword>
<dbReference type="Gene3D" id="1.10.287.130">
    <property type="match status" value="1"/>
</dbReference>
<dbReference type="InterPro" id="IPR003594">
    <property type="entry name" value="HATPase_dom"/>
</dbReference>
<dbReference type="Pfam" id="PF00672">
    <property type="entry name" value="HAMP"/>
    <property type="match status" value="1"/>
</dbReference>
<evidence type="ECO:0000256" key="3">
    <source>
        <dbReference type="ARBA" id="ARBA00012438"/>
    </source>
</evidence>
<sequence>MRRLLPAGLAARFAVLLTAALLAATLVAAGVLAWERDRLGREAVERRQIERILALAPLLDGTAPAERRRLLASSAGRGARPVLASAPPPPGSGRLADLSATLSDAAQREVRLVRGAGRAPATLAVEVMDPPAWLLAEMRGMRPPPASTGAQSLLLVMGLSLAAVLGVGLLFLRRLTRPLADLARAARAAGRGDRAARLPETGARELREAAVAFNDMQARIARFDAERTRTLAALGHDLRTPITSLRIRAEMLDDGDAAPILATLDEMTVMADGLIAVARGEGDSEPRRSVALAALLRRVCEPRGAALVTEAEPIVRGRSVALSRAIGNLVDNALRYGGAARVCLRAEGGEAVIEVEDDGPGIPEDRLAAMFEPFVRKR</sequence>
<dbReference type="GO" id="GO:0005886">
    <property type="term" value="C:plasma membrane"/>
    <property type="evidence" value="ECO:0007669"/>
    <property type="project" value="UniProtKB-SubCell"/>
</dbReference>
<evidence type="ECO:0000256" key="14">
    <source>
        <dbReference type="ARBA" id="ARBA00023136"/>
    </source>
</evidence>
<feature type="domain" description="HAMP" evidence="17">
    <location>
        <begin position="173"/>
        <end position="225"/>
    </location>
</feature>
<evidence type="ECO:0000313" key="19">
    <source>
        <dbReference type="Proteomes" id="UP000698242"/>
    </source>
</evidence>
<dbReference type="SUPFAM" id="SSF158472">
    <property type="entry name" value="HAMP domain-like"/>
    <property type="match status" value="1"/>
</dbReference>